<dbReference type="EMBL" id="JARPOI010000011">
    <property type="protein sequence ID" value="KAJ9168564.1"/>
    <property type="molecule type" value="Genomic_DNA"/>
</dbReference>
<organism evidence="2 3">
    <name type="scientific">Hevea brasiliensis</name>
    <name type="common">Para rubber tree</name>
    <name type="synonym">Siphonia brasiliensis</name>
    <dbReference type="NCBI Taxonomy" id="3981"/>
    <lineage>
        <taxon>Eukaryota</taxon>
        <taxon>Viridiplantae</taxon>
        <taxon>Streptophyta</taxon>
        <taxon>Embryophyta</taxon>
        <taxon>Tracheophyta</taxon>
        <taxon>Spermatophyta</taxon>
        <taxon>Magnoliopsida</taxon>
        <taxon>eudicotyledons</taxon>
        <taxon>Gunneridae</taxon>
        <taxon>Pentapetalae</taxon>
        <taxon>rosids</taxon>
        <taxon>fabids</taxon>
        <taxon>Malpighiales</taxon>
        <taxon>Euphorbiaceae</taxon>
        <taxon>Crotonoideae</taxon>
        <taxon>Micrandreae</taxon>
        <taxon>Hevea</taxon>
    </lineage>
</organism>
<feature type="compositionally biased region" description="Basic and acidic residues" evidence="1">
    <location>
        <begin position="136"/>
        <end position="145"/>
    </location>
</feature>
<evidence type="ECO:0000313" key="2">
    <source>
        <dbReference type="EMBL" id="KAJ9168564.1"/>
    </source>
</evidence>
<feature type="region of interest" description="Disordered" evidence="1">
    <location>
        <begin position="1"/>
        <end position="28"/>
    </location>
</feature>
<name>A0ABQ9LPV3_HEVBR</name>
<comment type="caution">
    <text evidence="2">The sequence shown here is derived from an EMBL/GenBank/DDBJ whole genome shotgun (WGS) entry which is preliminary data.</text>
</comment>
<reference evidence="2" key="1">
    <citation type="journal article" date="2023" name="Plant Biotechnol. J.">
        <title>Chromosome-level wild Hevea brasiliensis genome provides new tools for genomic-assisted breeding and valuable loci to elevate rubber yield.</title>
        <authorList>
            <person name="Cheng H."/>
            <person name="Song X."/>
            <person name="Hu Y."/>
            <person name="Wu T."/>
            <person name="Yang Q."/>
            <person name="An Z."/>
            <person name="Feng S."/>
            <person name="Deng Z."/>
            <person name="Wu W."/>
            <person name="Zeng X."/>
            <person name="Tu M."/>
            <person name="Wang X."/>
            <person name="Huang H."/>
        </authorList>
    </citation>
    <scope>NUCLEOTIDE SEQUENCE</scope>
    <source>
        <strain evidence="2">MT/VB/25A 57/8</strain>
    </source>
</reference>
<evidence type="ECO:0000256" key="1">
    <source>
        <dbReference type="SAM" id="MobiDB-lite"/>
    </source>
</evidence>
<proteinExistence type="predicted"/>
<evidence type="ECO:0000313" key="3">
    <source>
        <dbReference type="Proteomes" id="UP001174677"/>
    </source>
</evidence>
<dbReference type="Proteomes" id="UP001174677">
    <property type="component" value="Chromosome 11"/>
</dbReference>
<protein>
    <submittedName>
        <fullName evidence="2">Uncharacterized protein</fullName>
    </submittedName>
</protein>
<feature type="compositionally biased region" description="Acidic residues" evidence="1">
    <location>
        <begin position="146"/>
        <end position="164"/>
    </location>
</feature>
<accession>A0ABQ9LPV3</accession>
<gene>
    <name evidence="2" type="ORF">P3X46_020069</name>
</gene>
<feature type="region of interest" description="Disordered" evidence="1">
    <location>
        <begin position="136"/>
        <end position="170"/>
    </location>
</feature>
<keyword evidence="3" id="KW-1185">Reference proteome</keyword>
<sequence length="170" mass="19264">MGGSQRGKAVVVPDDSANKENDASQTRRSSRGVFFTYLNENNSMGNAVLMKTSLNPMFNSVVKMVEERHVLKTCERDANPSKSSIVPRTMVDSSLVQSNFTRPPDPMQLLMGAYEGTSRHENAFDAALDMDKQMVDDDVEIHSREEDIDEDDEEEEEFSEEEFNDPYLRD</sequence>